<evidence type="ECO:0000256" key="6">
    <source>
        <dbReference type="ARBA" id="ARBA00023136"/>
    </source>
</evidence>
<dbReference type="SUPFAM" id="SSF56935">
    <property type="entry name" value="Porins"/>
    <property type="match status" value="1"/>
</dbReference>
<gene>
    <name evidence="13" type="ORF">GCM10009090_15670</name>
</gene>
<reference evidence="13" key="1">
    <citation type="journal article" date="2014" name="Int. J. Syst. Evol. Microbiol.">
        <title>Complete genome sequence of Corynebacterium casei LMG S-19264T (=DSM 44701T), isolated from a smear-ripened cheese.</title>
        <authorList>
            <consortium name="US DOE Joint Genome Institute (JGI-PGF)"/>
            <person name="Walter F."/>
            <person name="Albersmeier A."/>
            <person name="Kalinowski J."/>
            <person name="Ruckert C."/>
        </authorList>
    </citation>
    <scope>NUCLEOTIDE SEQUENCE</scope>
    <source>
        <strain evidence="13">JCM 13306</strain>
    </source>
</reference>
<dbReference type="GO" id="GO:0044718">
    <property type="term" value="P:siderophore transmembrane transport"/>
    <property type="evidence" value="ECO:0007669"/>
    <property type="project" value="TreeGrafter"/>
</dbReference>
<feature type="domain" description="TonB-dependent receptor-like beta-barrel" evidence="11">
    <location>
        <begin position="287"/>
        <end position="670"/>
    </location>
</feature>
<keyword evidence="10" id="KW-0732">Signal</keyword>
<reference evidence="13" key="2">
    <citation type="submission" date="2020-09" db="EMBL/GenBank/DDBJ databases">
        <authorList>
            <person name="Sun Q."/>
            <person name="Ohkuma M."/>
        </authorList>
    </citation>
    <scope>NUCLEOTIDE SEQUENCE</scope>
    <source>
        <strain evidence="13">JCM 13306</strain>
    </source>
</reference>
<sequence>MTTSRTSLSASIAVALLATGLIAQRAHAETATPPPATLDTIQVTGMQEAANKIASPVSVIGAEKIEQGGGTLGEVLDGLPGVRADTFGAGAGRPMIRGQTAPRVKVLSDSSAVLDASDISPDHAVTVDPLLGERIEVLRGPATLLYGGGAIGGVVNVLDNKIPGRLPDNGLEGRLLLRGNSVADERVAAGAITGQLGDHLVLHAEGSYKDADDYRAPDLDESRVDATFSRSKNGSVGASWVTDKGYVGLAYSYRDDHYGLPGHSHEYEGCHPHGSALHCGSHDHAAEEGHDHSHEHDHDHEHVAAINLTSKRVDLRGEYADPFPGIGRIRFRANHTDYSHDEMDGEEVATTFRNKGYDSRVELEHVPIGRWTGVFGVQHADTTFSATGVEAFLPTVDTRSTGVFLVEHFELNDRWHFELGGRHEWLVHQPRNDARNRPKFDDTASSFSGAAIWSFRPDLSLTFSLSRSQRLPHAQELYARGIHMATNTYECGLLPSALTCGGAANDAGYAKETSRNAELMLRKTEGPVTFSLGAFANDVDDYIYARTLDQYEAFRLIKYTQADAEFRGIEAELGLQLNDHLSVTVFGDRTRARFADGGGDVPRIPAARFGGRANLAMGAFEGELELYRVNRQTHIADYEVESPAYDMLNLAVSYRLPYGDSRVFVRGSNLLDEQVWNHASFLASTVPLPGRNVTVGFSYAF</sequence>
<proteinExistence type="inferred from homology"/>
<keyword evidence="3 8" id="KW-1134">Transmembrane beta strand</keyword>
<feature type="signal peptide" evidence="10">
    <location>
        <begin position="1"/>
        <end position="28"/>
    </location>
</feature>
<evidence type="ECO:0000256" key="3">
    <source>
        <dbReference type="ARBA" id="ARBA00022452"/>
    </source>
</evidence>
<evidence type="ECO:0000256" key="2">
    <source>
        <dbReference type="ARBA" id="ARBA00022448"/>
    </source>
</evidence>
<feature type="domain" description="TonB-dependent receptor plug" evidence="12">
    <location>
        <begin position="51"/>
        <end position="154"/>
    </location>
</feature>
<dbReference type="Gene3D" id="2.170.130.10">
    <property type="entry name" value="TonB-dependent receptor, plug domain"/>
    <property type="match status" value="1"/>
</dbReference>
<evidence type="ECO:0000313" key="14">
    <source>
        <dbReference type="Proteomes" id="UP000623958"/>
    </source>
</evidence>
<keyword evidence="7 8" id="KW-0998">Cell outer membrane</keyword>
<organism evidence="13 14">
    <name type="scientific">Xanthomonas boreopolis</name>
    <dbReference type="NCBI Taxonomy" id="86183"/>
    <lineage>
        <taxon>Bacteria</taxon>
        <taxon>Pseudomonadati</taxon>
        <taxon>Pseudomonadota</taxon>
        <taxon>Gammaproteobacteria</taxon>
        <taxon>Lysobacterales</taxon>
        <taxon>Lysobacteraceae</taxon>
        <taxon>Xanthomonas</taxon>
    </lineage>
</organism>
<dbReference type="GO" id="GO:0015344">
    <property type="term" value="F:siderophore uptake transmembrane transporter activity"/>
    <property type="evidence" value="ECO:0007669"/>
    <property type="project" value="TreeGrafter"/>
</dbReference>
<dbReference type="RefSeq" id="WP_434029018.1">
    <property type="nucleotide sequence ID" value="NZ_BNBA01000010.1"/>
</dbReference>
<comment type="similarity">
    <text evidence="8 9">Belongs to the TonB-dependent receptor family.</text>
</comment>
<keyword evidence="14" id="KW-1185">Reference proteome</keyword>
<dbReference type="PANTHER" id="PTHR30069:SF40">
    <property type="entry name" value="TONB-DEPENDENT RECEPTOR NMB0964-RELATED"/>
    <property type="match status" value="1"/>
</dbReference>
<name>A0A919KI73_9XANT</name>
<evidence type="ECO:0000256" key="7">
    <source>
        <dbReference type="ARBA" id="ARBA00023237"/>
    </source>
</evidence>
<dbReference type="InterPro" id="IPR012910">
    <property type="entry name" value="Plug_dom"/>
</dbReference>
<evidence type="ECO:0000313" key="13">
    <source>
        <dbReference type="EMBL" id="GHH52277.1"/>
    </source>
</evidence>
<feature type="chain" id="PRO_5036711778" evidence="10">
    <location>
        <begin position="29"/>
        <end position="701"/>
    </location>
</feature>
<dbReference type="InterPro" id="IPR036942">
    <property type="entry name" value="Beta-barrel_TonB_sf"/>
</dbReference>
<evidence type="ECO:0000256" key="8">
    <source>
        <dbReference type="PROSITE-ProRule" id="PRU01360"/>
    </source>
</evidence>
<protein>
    <submittedName>
        <fullName evidence="13">Outer membrane protein</fullName>
    </submittedName>
</protein>
<evidence type="ECO:0000259" key="11">
    <source>
        <dbReference type="Pfam" id="PF00593"/>
    </source>
</evidence>
<accession>A0A919KI73</accession>
<dbReference type="InterPro" id="IPR000531">
    <property type="entry name" value="Beta-barrel_TonB"/>
</dbReference>
<dbReference type="Proteomes" id="UP000623958">
    <property type="component" value="Unassembled WGS sequence"/>
</dbReference>
<dbReference type="EMBL" id="BNBA01000010">
    <property type="protein sequence ID" value="GHH52277.1"/>
    <property type="molecule type" value="Genomic_DNA"/>
</dbReference>
<keyword evidence="5 9" id="KW-0798">TonB box</keyword>
<evidence type="ECO:0000256" key="1">
    <source>
        <dbReference type="ARBA" id="ARBA00004571"/>
    </source>
</evidence>
<keyword evidence="6 8" id="KW-0472">Membrane</keyword>
<comment type="subcellular location">
    <subcellularLocation>
        <location evidence="1 8">Cell outer membrane</location>
        <topology evidence="1 8">Multi-pass membrane protein</topology>
    </subcellularLocation>
</comment>
<evidence type="ECO:0000259" key="12">
    <source>
        <dbReference type="Pfam" id="PF07715"/>
    </source>
</evidence>
<dbReference type="GO" id="GO:0009279">
    <property type="term" value="C:cell outer membrane"/>
    <property type="evidence" value="ECO:0007669"/>
    <property type="project" value="UniProtKB-SubCell"/>
</dbReference>
<evidence type="ECO:0000256" key="5">
    <source>
        <dbReference type="ARBA" id="ARBA00023077"/>
    </source>
</evidence>
<dbReference type="Pfam" id="PF07715">
    <property type="entry name" value="Plug"/>
    <property type="match status" value="1"/>
</dbReference>
<dbReference type="Pfam" id="PF00593">
    <property type="entry name" value="TonB_dep_Rec_b-barrel"/>
    <property type="match status" value="1"/>
</dbReference>
<dbReference type="PROSITE" id="PS52016">
    <property type="entry name" value="TONB_DEPENDENT_REC_3"/>
    <property type="match status" value="1"/>
</dbReference>
<dbReference type="AlphaFoldDB" id="A0A919KI73"/>
<comment type="caution">
    <text evidence="13">The sequence shown here is derived from an EMBL/GenBank/DDBJ whole genome shotgun (WGS) entry which is preliminary data.</text>
</comment>
<evidence type="ECO:0000256" key="10">
    <source>
        <dbReference type="SAM" id="SignalP"/>
    </source>
</evidence>
<evidence type="ECO:0000256" key="4">
    <source>
        <dbReference type="ARBA" id="ARBA00022692"/>
    </source>
</evidence>
<dbReference type="Gene3D" id="2.40.170.20">
    <property type="entry name" value="TonB-dependent receptor, beta-barrel domain"/>
    <property type="match status" value="1"/>
</dbReference>
<keyword evidence="4 8" id="KW-0812">Transmembrane</keyword>
<dbReference type="InterPro" id="IPR037066">
    <property type="entry name" value="Plug_dom_sf"/>
</dbReference>
<keyword evidence="2 8" id="KW-0813">Transport</keyword>
<dbReference type="InterPro" id="IPR039426">
    <property type="entry name" value="TonB-dep_rcpt-like"/>
</dbReference>
<dbReference type="PANTHER" id="PTHR30069">
    <property type="entry name" value="TONB-DEPENDENT OUTER MEMBRANE RECEPTOR"/>
    <property type="match status" value="1"/>
</dbReference>
<evidence type="ECO:0000256" key="9">
    <source>
        <dbReference type="RuleBase" id="RU003357"/>
    </source>
</evidence>